<dbReference type="PANTHER" id="PTHR47640:SF5">
    <property type="entry name" value="RRM DOMAIN-CONTAINING PROTEIN"/>
    <property type="match status" value="1"/>
</dbReference>
<dbReference type="GO" id="GO:0000184">
    <property type="term" value="P:nuclear-transcribed mRNA catabolic process, nonsense-mediated decay"/>
    <property type="evidence" value="ECO:0007669"/>
    <property type="project" value="TreeGrafter"/>
</dbReference>
<dbReference type="PROSITE" id="PS50102">
    <property type="entry name" value="RRM"/>
    <property type="match status" value="3"/>
</dbReference>
<feature type="compositionally biased region" description="Polar residues" evidence="3">
    <location>
        <begin position="311"/>
        <end position="328"/>
    </location>
</feature>
<evidence type="ECO:0000259" key="4">
    <source>
        <dbReference type="PROSITE" id="PS50102"/>
    </source>
</evidence>
<gene>
    <name evidence="5" type="ORF">DIURU_003877</name>
</gene>
<dbReference type="GeneID" id="54782528"/>
<name>A0A642UJL0_DIURU</name>
<dbReference type="InterPro" id="IPR035979">
    <property type="entry name" value="RBD_domain_sf"/>
</dbReference>
<dbReference type="InterPro" id="IPR050825">
    <property type="entry name" value="RBM42_RBP45_47-like"/>
</dbReference>
<dbReference type="Pfam" id="PF00076">
    <property type="entry name" value="RRM_1"/>
    <property type="match status" value="2"/>
</dbReference>
<dbReference type="SMART" id="SM00360">
    <property type="entry name" value="RRM"/>
    <property type="match status" value="3"/>
</dbReference>
<dbReference type="SUPFAM" id="SSF54928">
    <property type="entry name" value="RNA-binding domain, RBD"/>
    <property type="match status" value="2"/>
</dbReference>
<evidence type="ECO:0000256" key="3">
    <source>
        <dbReference type="SAM" id="MobiDB-lite"/>
    </source>
</evidence>
<dbReference type="AlphaFoldDB" id="A0A642UJL0"/>
<feature type="domain" description="RRM" evidence="4">
    <location>
        <begin position="340"/>
        <end position="412"/>
    </location>
</feature>
<feature type="domain" description="RRM" evidence="4">
    <location>
        <begin position="9"/>
        <end position="107"/>
    </location>
</feature>
<dbReference type="InterPro" id="IPR003954">
    <property type="entry name" value="RRM_euk-type"/>
</dbReference>
<evidence type="ECO:0000256" key="2">
    <source>
        <dbReference type="PROSITE-ProRule" id="PRU00176"/>
    </source>
</evidence>
<feature type="compositionally biased region" description="Low complexity" evidence="3">
    <location>
        <begin position="203"/>
        <end position="217"/>
    </location>
</feature>
<dbReference type="InterPro" id="IPR000504">
    <property type="entry name" value="RRM_dom"/>
</dbReference>
<evidence type="ECO:0000313" key="5">
    <source>
        <dbReference type="EMBL" id="KAA8900296.1"/>
    </source>
</evidence>
<feature type="region of interest" description="Disordered" evidence="3">
    <location>
        <begin position="31"/>
        <end position="54"/>
    </location>
</feature>
<accession>A0A642UJL0</accession>
<keyword evidence="1 2" id="KW-0694">RNA-binding</keyword>
<keyword evidence="6" id="KW-1185">Reference proteome</keyword>
<dbReference type="Gene3D" id="3.30.70.330">
    <property type="match status" value="3"/>
</dbReference>
<evidence type="ECO:0000313" key="6">
    <source>
        <dbReference type="Proteomes" id="UP000449547"/>
    </source>
</evidence>
<dbReference type="GO" id="GO:0043488">
    <property type="term" value="P:regulation of mRNA stability"/>
    <property type="evidence" value="ECO:0007669"/>
    <property type="project" value="TreeGrafter"/>
</dbReference>
<dbReference type="Proteomes" id="UP000449547">
    <property type="component" value="Unassembled WGS sequence"/>
</dbReference>
<organism evidence="5 6">
    <name type="scientific">Diutina rugosa</name>
    <name type="common">Yeast</name>
    <name type="synonym">Candida rugosa</name>
    <dbReference type="NCBI Taxonomy" id="5481"/>
    <lineage>
        <taxon>Eukaryota</taxon>
        <taxon>Fungi</taxon>
        <taxon>Dikarya</taxon>
        <taxon>Ascomycota</taxon>
        <taxon>Saccharomycotina</taxon>
        <taxon>Pichiomycetes</taxon>
        <taxon>Debaryomycetaceae</taxon>
        <taxon>Diutina</taxon>
    </lineage>
</organism>
<dbReference type="InterPro" id="IPR012677">
    <property type="entry name" value="Nucleotide-bd_a/b_plait_sf"/>
</dbReference>
<dbReference type="SMART" id="SM00361">
    <property type="entry name" value="RRM_1"/>
    <property type="match status" value="2"/>
</dbReference>
<feature type="compositionally biased region" description="Polar residues" evidence="3">
    <location>
        <begin position="292"/>
        <end position="301"/>
    </location>
</feature>
<dbReference type="GO" id="GO:0010494">
    <property type="term" value="C:cytoplasmic stress granule"/>
    <property type="evidence" value="ECO:0007669"/>
    <property type="project" value="TreeGrafter"/>
</dbReference>
<comment type="caution">
    <text evidence="5">The sequence shown here is derived from an EMBL/GenBank/DDBJ whole genome shotgun (WGS) entry which is preliminary data.</text>
</comment>
<dbReference type="OMA" id="ASHTPNE"/>
<dbReference type="PANTHER" id="PTHR47640">
    <property type="entry name" value="TRNA SELENOCYSTEINE 1-ASSOCIATED PROTEIN 1-RELATED-RELATED"/>
    <property type="match status" value="1"/>
</dbReference>
<dbReference type="RefSeq" id="XP_034011342.1">
    <property type="nucleotide sequence ID" value="XM_034156687.1"/>
</dbReference>
<feature type="compositionally biased region" description="Low complexity" evidence="3">
    <location>
        <begin position="225"/>
        <end position="247"/>
    </location>
</feature>
<feature type="compositionally biased region" description="Low complexity" evidence="3">
    <location>
        <begin position="268"/>
        <end position="287"/>
    </location>
</feature>
<sequence>MGGRGCSSSVLYIGNLAKSIPEERVREMLAEACSPPPQPSTTSSAPPAQEPAKQVPVSVKLLNDKNRPGFNYAFADFGSFDAAHQALQTLAQASVDNIPLKVNWAYHSSSQDCTDDSFNLFVGDLSPDVDDDLLAKSFAAYPSLKSAHVMWDMQSGRSRGYGFVGFTSREDAETALVQMNGQWVSGRALRLNWAARSHDKPHQQQQQQQQSHQQQQEHQGHGHQQHQVAVPSQTYPPQFYPQSFYPSTTGTNGRALHNDHQRTQNGFQNNHSQNGYQQNYHQQSYHSDTNTHRGNSHYQNHNNHHTPGYHNHTQNNGHATPQIHPSSYESVVRQSAQWQTTVYLGNVPHYTPPHEFIPLLQQFGYIVDFKFHPEKGCAFVKYDSHETAALAIVQLQGLVVHGWPLKCGWGRKR</sequence>
<evidence type="ECO:0000256" key="1">
    <source>
        <dbReference type="ARBA" id="ARBA00022884"/>
    </source>
</evidence>
<feature type="domain" description="RRM" evidence="4">
    <location>
        <begin position="118"/>
        <end position="196"/>
    </location>
</feature>
<feature type="region of interest" description="Disordered" evidence="3">
    <location>
        <begin position="196"/>
        <end position="328"/>
    </location>
</feature>
<dbReference type="OrthoDB" id="8093034at2759"/>
<dbReference type="VEuPathDB" id="FungiDB:DIURU_003877"/>
<dbReference type="EMBL" id="SWFT01000113">
    <property type="protein sequence ID" value="KAA8900296.1"/>
    <property type="molecule type" value="Genomic_DNA"/>
</dbReference>
<protein>
    <recommendedName>
        <fullName evidence="4">RRM domain-containing protein</fullName>
    </recommendedName>
</protein>
<reference evidence="5 6" key="1">
    <citation type="submission" date="2019-07" db="EMBL/GenBank/DDBJ databases">
        <title>Genome assembly of two rare yeast pathogens: Diutina rugosa and Trichomonascus ciferrii.</title>
        <authorList>
            <person name="Mixao V."/>
            <person name="Saus E."/>
            <person name="Hansen A."/>
            <person name="Lass-Flor C."/>
            <person name="Gabaldon T."/>
        </authorList>
    </citation>
    <scope>NUCLEOTIDE SEQUENCE [LARGE SCALE GENOMIC DNA]</scope>
    <source>
        <strain evidence="5 6">CBS 613</strain>
    </source>
</reference>
<dbReference type="GO" id="GO:0003729">
    <property type="term" value="F:mRNA binding"/>
    <property type="evidence" value="ECO:0007669"/>
    <property type="project" value="InterPro"/>
</dbReference>
<proteinExistence type="predicted"/>
<dbReference type="GO" id="GO:0034063">
    <property type="term" value="P:stress granule assembly"/>
    <property type="evidence" value="ECO:0007669"/>
    <property type="project" value="TreeGrafter"/>
</dbReference>